<dbReference type="Gene3D" id="1.20.120.450">
    <property type="entry name" value="dinb family like domain"/>
    <property type="match status" value="1"/>
</dbReference>
<keyword evidence="3" id="KW-1185">Reference proteome</keyword>
<proteinExistence type="predicted"/>
<evidence type="ECO:0000259" key="1">
    <source>
        <dbReference type="Pfam" id="PF12867"/>
    </source>
</evidence>
<gene>
    <name evidence="2" type="ORF">FGL95_27660</name>
</gene>
<dbReference type="Proteomes" id="UP000535543">
    <property type="component" value="Unassembled WGS sequence"/>
</dbReference>
<dbReference type="AlphaFoldDB" id="A0A848KTD8"/>
<name>A0A848KTD8_9NOCA</name>
<dbReference type="SUPFAM" id="SSF109854">
    <property type="entry name" value="DinB/YfiT-like putative metalloenzymes"/>
    <property type="match status" value="1"/>
</dbReference>
<evidence type="ECO:0000313" key="3">
    <source>
        <dbReference type="Proteomes" id="UP000535543"/>
    </source>
</evidence>
<keyword evidence="2" id="KW-0670">Pyruvate</keyword>
<dbReference type="RefSeq" id="WP_169593477.1">
    <property type="nucleotide sequence ID" value="NZ_VCQU01000012.1"/>
</dbReference>
<dbReference type="InterPro" id="IPR034660">
    <property type="entry name" value="DinB/YfiT-like"/>
</dbReference>
<comment type="caution">
    <text evidence="2">The sequence shown here is derived from an EMBL/GenBank/DDBJ whole genome shotgun (WGS) entry which is preliminary data.</text>
</comment>
<evidence type="ECO:0000313" key="2">
    <source>
        <dbReference type="EMBL" id="NMN98817.1"/>
    </source>
</evidence>
<accession>A0A848KTD8</accession>
<sequence length="267" mass="29417">MSANVGHAERMAELRSSREDLLTLCTGLTDDQWLSPSCAEGWRVRDVIAHIGAVCKGMFTPMIVQQMFSKDIERLNDTTVDARRYWPIDQVLSEFDVWTKRTIGFVSVASRRPFGAFPLPIGDLGTYPTSVFPSLFTFDFDTHLRYDIAPAIGLTIDPPTGQRTAVILYWLIPGLEQMNRTTMGWVDRPLALTLQGAGGGTWRIAPGKGGKLRVTAGPATDAAAHITGEASEFVAWSTTRTPWRQAHIELGGDAAYATKFLDTLNLI</sequence>
<dbReference type="EMBL" id="VCQU01000012">
    <property type="protein sequence ID" value="NMN98817.1"/>
    <property type="molecule type" value="Genomic_DNA"/>
</dbReference>
<dbReference type="GO" id="GO:0016853">
    <property type="term" value="F:isomerase activity"/>
    <property type="evidence" value="ECO:0007669"/>
    <property type="project" value="UniProtKB-KW"/>
</dbReference>
<keyword evidence="2" id="KW-0413">Isomerase</keyword>
<dbReference type="InterPro" id="IPR024775">
    <property type="entry name" value="DinB-like"/>
</dbReference>
<dbReference type="Pfam" id="PF12867">
    <property type="entry name" value="DinB_2"/>
    <property type="match status" value="1"/>
</dbReference>
<feature type="domain" description="DinB-like" evidence="1">
    <location>
        <begin position="14"/>
        <end position="111"/>
    </location>
</feature>
<reference evidence="2 3" key="2">
    <citation type="submission" date="2020-06" db="EMBL/GenBank/DDBJ databases">
        <title>Antribacter stalactiti gen. nov., sp. nov., a new member of the family Nacardiaceae isolated from a cave.</title>
        <authorList>
            <person name="Kim I.S."/>
        </authorList>
    </citation>
    <scope>NUCLEOTIDE SEQUENCE [LARGE SCALE GENOMIC DNA]</scope>
    <source>
        <strain evidence="2 3">YC2-7</strain>
    </source>
</reference>
<reference evidence="2 3" key="1">
    <citation type="submission" date="2019-05" db="EMBL/GenBank/DDBJ databases">
        <authorList>
            <person name="Lee S.D."/>
        </authorList>
    </citation>
    <scope>NUCLEOTIDE SEQUENCE [LARGE SCALE GENOMIC DNA]</scope>
    <source>
        <strain evidence="2 3">YC2-7</strain>
    </source>
</reference>
<protein>
    <submittedName>
        <fullName evidence="2">Maleylpyruvate isomerase family mycothiol-dependent enzyme</fullName>
    </submittedName>
</protein>
<organism evidence="2 3">
    <name type="scientific">Antrihabitans stalactiti</name>
    <dbReference type="NCBI Taxonomy" id="2584121"/>
    <lineage>
        <taxon>Bacteria</taxon>
        <taxon>Bacillati</taxon>
        <taxon>Actinomycetota</taxon>
        <taxon>Actinomycetes</taxon>
        <taxon>Mycobacteriales</taxon>
        <taxon>Nocardiaceae</taxon>
        <taxon>Antrihabitans</taxon>
    </lineage>
</organism>